<sequence>MADHQRSSPCCAGWDRLITTCFWSAPCCAGWDRLGIAVYSLQLIVYSLRLISWLFDDKLQISCDFLGGFEEKAYFCGRVKRLKGEDYGIRDKKHSCFDR</sequence>
<name>A0AA92UXK4_9BACT</name>
<evidence type="ECO:0000313" key="2">
    <source>
        <dbReference type="Proteomes" id="UP000284990"/>
    </source>
</evidence>
<organism evidence="1 2">
    <name type="scientific">Segatella copri</name>
    <dbReference type="NCBI Taxonomy" id="165179"/>
    <lineage>
        <taxon>Bacteria</taxon>
        <taxon>Pseudomonadati</taxon>
        <taxon>Bacteroidota</taxon>
        <taxon>Bacteroidia</taxon>
        <taxon>Bacteroidales</taxon>
        <taxon>Prevotellaceae</taxon>
        <taxon>Segatella</taxon>
    </lineage>
</organism>
<evidence type="ECO:0008006" key="3">
    <source>
        <dbReference type="Google" id="ProtNLM"/>
    </source>
</evidence>
<dbReference type="Proteomes" id="UP000284990">
    <property type="component" value="Unassembled WGS sequence"/>
</dbReference>
<gene>
    <name evidence="1" type="ORF">DW916_14110</name>
</gene>
<protein>
    <recommendedName>
        <fullName evidence="3">Non-structural protein NS-S</fullName>
    </recommendedName>
</protein>
<reference evidence="1 2" key="1">
    <citation type="submission" date="2018-08" db="EMBL/GenBank/DDBJ databases">
        <title>A genome reference for cultivated species of the human gut microbiota.</title>
        <authorList>
            <person name="Zou Y."/>
            <person name="Xue W."/>
            <person name="Luo G."/>
        </authorList>
    </citation>
    <scope>NUCLEOTIDE SEQUENCE [LARGE SCALE GENOMIC DNA]</scope>
    <source>
        <strain evidence="1 2">AM42-23AC</strain>
    </source>
</reference>
<proteinExistence type="predicted"/>
<comment type="caution">
    <text evidence="1">The sequence shown here is derived from an EMBL/GenBank/DDBJ whole genome shotgun (WGS) entry which is preliminary data.</text>
</comment>
<dbReference type="AlphaFoldDB" id="A0AA92UXK4"/>
<dbReference type="EMBL" id="QSFW01000038">
    <property type="protein sequence ID" value="RHA82854.1"/>
    <property type="molecule type" value="Genomic_DNA"/>
</dbReference>
<evidence type="ECO:0000313" key="1">
    <source>
        <dbReference type="EMBL" id="RHA82854.1"/>
    </source>
</evidence>
<accession>A0AA92UXK4</accession>